<accession>A0A9W7ESC1</accession>
<dbReference type="Pfam" id="PF02151">
    <property type="entry name" value="UVR"/>
    <property type="match status" value="1"/>
</dbReference>
<organism evidence="3 4">
    <name type="scientific">Triparma verrucosa</name>
    <dbReference type="NCBI Taxonomy" id="1606542"/>
    <lineage>
        <taxon>Eukaryota</taxon>
        <taxon>Sar</taxon>
        <taxon>Stramenopiles</taxon>
        <taxon>Ochrophyta</taxon>
        <taxon>Bolidophyceae</taxon>
        <taxon>Parmales</taxon>
        <taxon>Triparmaceae</taxon>
        <taxon>Triparma</taxon>
    </lineage>
</organism>
<feature type="region of interest" description="Disordered" evidence="1">
    <location>
        <begin position="324"/>
        <end position="525"/>
    </location>
</feature>
<dbReference type="InterPro" id="IPR048739">
    <property type="entry name" value="CEP104_N"/>
</dbReference>
<evidence type="ECO:0000259" key="2">
    <source>
        <dbReference type="SMART" id="SM01349"/>
    </source>
</evidence>
<feature type="compositionally biased region" description="Low complexity" evidence="1">
    <location>
        <begin position="362"/>
        <end position="389"/>
    </location>
</feature>
<gene>
    <name evidence="3" type="ORF">TrVE_jg13238</name>
</gene>
<dbReference type="PANTHER" id="PTHR13371">
    <property type="entry name" value="GLYCINE-, GLUTAMATE-, THIENYLCYCLOHEXYLPIPERIDINE-BINDING PROTEIN"/>
    <property type="match status" value="1"/>
</dbReference>
<dbReference type="Proteomes" id="UP001165160">
    <property type="component" value="Unassembled WGS sequence"/>
</dbReference>
<dbReference type="InterPro" id="IPR001943">
    <property type="entry name" value="UVR_dom"/>
</dbReference>
<dbReference type="InterPro" id="IPR034085">
    <property type="entry name" value="TOG"/>
</dbReference>
<dbReference type="Gene3D" id="1.25.10.10">
    <property type="entry name" value="Leucine-rich Repeat Variant"/>
    <property type="match status" value="1"/>
</dbReference>
<name>A0A9W7ESC1_9STRA</name>
<dbReference type="PANTHER" id="PTHR13371:SF0">
    <property type="entry name" value="CENTROSOMAL PROTEIN OF 104 KDA"/>
    <property type="match status" value="1"/>
</dbReference>
<dbReference type="SMART" id="SM01349">
    <property type="entry name" value="TOG"/>
    <property type="match status" value="1"/>
</dbReference>
<protein>
    <recommendedName>
        <fullName evidence="2">TOG domain-containing protein</fullName>
    </recommendedName>
</protein>
<feature type="compositionally biased region" description="Acidic residues" evidence="1">
    <location>
        <begin position="764"/>
        <end position="774"/>
    </location>
</feature>
<feature type="domain" description="TOG" evidence="2">
    <location>
        <begin position="523"/>
        <end position="775"/>
    </location>
</feature>
<evidence type="ECO:0000313" key="3">
    <source>
        <dbReference type="EMBL" id="GMH88130.1"/>
    </source>
</evidence>
<keyword evidence="4" id="KW-1185">Reference proteome</keyword>
<dbReference type="InterPro" id="IPR052607">
    <property type="entry name" value="CEP104-like"/>
</dbReference>
<dbReference type="AlphaFoldDB" id="A0A9W7ESC1"/>
<dbReference type="InterPro" id="IPR011989">
    <property type="entry name" value="ARM-like"/>
</dbReference>
<dbReference type="SUPFAM" id="SSF48371">
    <property type="entry name" value="ARM repeat"/>
    <property type="match status" value="1"/>
</dbReference>
<evidence type="ECO:0000313" key="4">
    <source>
        <dbReference type="Proteomes" id="UP001165160"/>
    </source>
</evidence>
<reference evidence="4" key="1">
    <citation type="journal article" date="2023" name="Commun. Biol.">
        <title>Genome analysis of Parmales, the sister group of diatoms, reveals the evolutionary specialization of diatoms from phago-mixotrophs to photoautotrophs.</title>
        <authorList>
            <person name="Ban H."/>
            <person name="Sato S."/>
            <person name="Yoshikawa S."/>
            <person name="Yamada K."/>
            <person name="Nakamura Y."/>
            <person name="Ichinomiya M."/>
            <person name="Sato N."/>
            <person name="Blanc-Mathieu R."/>
            <person name="Endo H."/>
            <person name="Kuwata A."/>
            <person name="Ogata H."/>
        </authorList>
    </citation>
    <scope>NUCLEOTIDE SEQUENCE [LARGE SCALE GENOMIC DNA]</scope>
    <source>
        <strain evidence="4">NIES 3699</strain>
    </source>
</reference>
<feature type="compositionally biased region" description="Low complexity" evidence="1">
    <location>
        <begin position="345"/>
        <end position="355"/>
    </location>
</feature>
<dbReference type="Pfam" id="PF21038">
    <property type="entry name" value="CEP104_N"/>
    <property type="match status" value="1"/>
</dbReference>
<feature type="compositionally biased region" description="Acidic residues" evidence="1">
    <location>
        <begin position="477"/>
        <end position="487"/>
    </location>
</feature>
<proteinExistence type="predicted"/>
<sequence length="831" mass="90646">MSTKVAFRVVACDEEDPDYPVTELNTHSHATRGWQSPRFCNYPQDIGFELGVGIDGSPDGTPVTSTRPPVRMRQVQILSHQCKIATKIEVFTALATGPNTTFQNAQFQRLGYLSLDSNARSQFQARELKSVYIDSLAHFLKIRIHRCYINKFNLYNQVGIVALNVLGEGVNSANTPQLMSPSGMLASPLPIHQQMASPPPQVEDVFSSPQQPQISSADVSFDASFPPQAATMIKSVLAAKERAVSGEDFDLAAQLKGAEGEIMIVATKLSKLEAQKKAAVASEDYEKAKSLKGGLADLRAEVQAAIDKVMNEFAGLGIDLSSPSKQERLQKEREAREAAERMRQEQLYQQQQQQMQREREMQMQQASPPPTQIQAPQQPSPQELQQVQEQPHEMRPSPQQQEMDPYAEEPPPQYAAVEAPPPYVDPMEAPLRGAKGAYPDLAGDETTVPPPGNLHSSGNMAKTGGRMGRNIQYNENMDSEEEFDISTDDVGTPAKNDPQPFPEGEHPLDNIPGVNSADLPEPDPMPASTEGYPIDVLGSYLIRCLHSKNWSLREAALAKICVMISDNTVPICEDKHIAPFCNVIKKGVNDSISHVMLTAFNVLQDCVNAWSDGNMQRSSLTGLDGALMTVLTKFGDANGKIRGEASATLSFVADASCVGPSHVAALVMKPLPKKQANAPKPIASRLGLLTELIDRYGVRDNTGLSAAGVMAFAKTVNGFAHTSAEVRKKTKQLTVAVHAHIGKSVEKYLTSLRPKQLQEYKEEWEGDESDDENVEVVNKGRGRGRGRGVGGVSAARDEDSGIGKAIFKPADGNEQQYGDGDEELPDTFTYE</sequence>
<comment type="caution">
    <text evidence="3">The sequence shown here is derived from an EMBL/GenBank/DDBJ whole genome shotgun (WGS) entry which is preliminary data.</text>
</comment>
<dbReference type="EMBL" id="BRXX01000079">
    <property type="protein sequence ID" value="GMH88130.1"/>
    <property type="molecule type" value="Genomic_DNA"/>
</dbReference>
<dbReference type="Pfam" id="PF21040">
    <property type="entry name" value="CEP104-like_TOG"/>
    <property type="match status" value="1"/>
</dbReference>
<dbReference type="GO" id="GO:0005929">
    <property type="term" value="C:cilium"/>
    <property type="evidence" value="ECO:0007669"/>
    <property type="project" value="TreeGrafter"/>
</dbReference>
<feature type="region of interest" description="Disordered" evidence="1">
    <location>
        <begin position="763"/>
        <end position="831"/>
    </location>
</feature>
<feature type="compositionally biased region" description="Pro residues" evidence="1">
    <location>
        <begin position="408"/>
        <end position="424"/>
    </location>
</feature>
<evidence type="ECO:0000256" key="1">
    <source>
        <dbReference type="SAM" id="MobiDB-lite"/>
    </source>
</evidence>
<feature type="compositionally biased region" description="Basic and acidic residues" evidence="1">
    <location>
        <begin position="325"/>
        <end position="344"/>
    </location>
</feature>
<dbReference type="InterPro" id="IPR016024">
    <property type="entry name" value="ARM-type_fold"/>
</dbReference>